<sequence length="124" mass="14883">KLNEAWQWFLYIKYFETIDDEYASMVRESAPQALDVIFRNAASLRNTLFEKIIQQPVLVLPDKWQLYFEHVREEERERPLKEENTKMNEVFQALIQQQTLERQHMTAEFNEELAKAKEGTCTLL</sequence>
<evidence type="ECO:0000313" key="2">
    <source>
        <dbReference type="EMBL" id="CAF4442697.1"/>
    </source>
</evidence>
<dbReference type="AlphaFoldDB" id="A0A8S2G4Q9"/>
<feature type="non-terminal residue" evidence="1">
    <location>
        <position position="1"/>
    </location>
</feature>
<evidence type="ECO:0000313" key="3">
    <source>
        <dbReference type="Proteomes" id="UP000677228"/>
    </source>
</evidence>
<dbReference type="Proteomes" id="UP000677228">
    <property type="component" value="Unassembled WGS sequence"/>
</dbReference>
<dbReference type="Proteomes" id="UP000682733">
    <property type="component" value="Unassembled WGS sequence"/>
</dbReference>
<evidence type="ECO:0000313" key="1">
    <source>
        <dbReference type="EMBL" id="CAF1622435.1"/>
    </source>
</evidence>
<protein>
    <submittedName>
        <fullName evidence="1">Uncharacterized protein</fullName>
    </submittedName>
</protein>
<reference evidence="1" key="1">
    <citation type="submission" date="2021-02" db="EMBL/GenBank/DDBJ databases">
        <authorList>
            <person name="Nowell W R."/>
        </authorList>
    </citation>
    <scope>NUCLEOTIDE SEQUENCE</scope>
</reference>
<dbReference type="EMBL" id="CAJNOK010056324">
    <property type="protein sequence ID" value="CAF1622435.1"/>
    <property type="molecule type" value="Genomic_DNA"/>
</dbReference>
<proteinExistence type="predicted"/>
<name>A0A8S2G4Q9_9BILA</name>
<accession>A0A8S2G4Q9</accession>
<comment type="caution">
    <text evidence="1">The sequence shown here is derived from an EMBL/GenBank/DDBJ whole genome shotgun (WGS) entry which is preliminary data.</text>
</comment>
<gene>
    <name evidence="1" type="ORF">OVA965_LOCUS43272</name>
    <name evidence="2" type="ORF">TMI583_LOCUS45457</name>
</gene>
<dbReference type="EMBL" id="CAJOBA010081287">
    <property type="protein sequence ID" value="CAF4442697.1"/>
    <property type="molecule type" value="Genomic_DNA"/>
</dbReference>
<organism evidence="1 3">
    <name type="scientific">Didymodactylos carnosus</name>
    <dbReference type="NCBI Taxonomy" id="1234261"/>
    <lineage>
        <taxon>Eukaryota</taxon>
        <taxon>Metazoa</taxon>
        <taxon>Spiralia</taxon>
        <taxon>Gnathifera</taxon>
        <taxon>Rotifera</taxon>
        <taxon>Eurotatoria</taxon>
        <taxon>Bdelloidea</taxon>
        <taxon>Philodinida</taxon>
        <taxon>Philodinidae</taxon>
        <taxon>Didymodactylos</taxon>
    </lineage>
</organism>